<evidence type="ECO:0000256" key="2">
    <source>
        <dbReference type="ARBA" id="ARBA00022803"/>
    </source>
</evidence>
<sequence>MKQISLTITFLTYCAVCEMDLMRAADPPDSWKGEMVVGKKRAKEITFADKTSGERVHFEFRGHYPIKVRDDKDGWLKIFDGHREGWAQKDQFVLSKDAPAYFAARVGTNPNDAYAWLMKGIGWLDKQESDKAIKDLTEAIRLDPTYAVAFNARGNAWADKNDYDKAIQDYGEAIRLDPKNASAYVNRGNVWDDKKEYDKAIEDYGNAIRLDPKDAKIFYNRGIIWIGKKEYDRAIQDFNEAIRLDPNDTKFFYNRGRTWKEKKEYDKAIQDYDEAIRLDPKSTSPLVSRGIIWKDKKEYDKAIQDFNEVIRLDSKNVFAYFNRGDTWTSKKNYEEAIRDYEEAIRLDPMNAYSLNKVAWLRATCPNAKYRDGKRAVEDAKRACALTEWKFLGYVDTLAAAYAESGQFDEAVKWQKKPLENPGYAKAYGEKARLRLKLYEEKNSYREE</sequence>
<keyword evidence="1" id="KW-0677">Repeat</keyword>
<feature type="repeat" description="TPR" evidence="3">
    <location>
        <begin position="215"/>
        <end position="248"/>
    </location>
</feature>
<feature type="repeat" description="TPR" evidence="3">
    <location>
        <begin position="317"/>
        <end position="350"/>
    </location>
</feature>
<proteinExistence type="predicted"/>
<evidence type="ECO:0000256" key="3">
    <source>
        <dbReference type="PROSITE-ProRule" id="PRU00339"/>
    </source>
</evidence>
<dbReference type="PANTHER" id="PTHR44858:SF1">
    <property type="entry name" value="UDP-N-ACETYLGLUCOSAMINE--PEPTIDE N-ACETYLGLUCOSAMINYLTRANSFERASE SPINDLY-RELATED"/>
    <property type="match status" value="1"/>
</dbReference>
<feature type="repeat" description="TPR" evidence="3">
    <location>
        <begin position="147"/>
        <end position="180"/>
    </location>
</feature>
<dbReference type="InterPro" id="IPR011990">
    <property type="entry name" value="TPR-like_helical_dom_sf"/>
</dbReference>
<dbReference type="OrthoDB" id="229305at2"/>
<feature type="repeat" description="TPR" evidence="3">
    <location>
        <begin position="181"/>
        <end position="214"/>
    </location>
</feature>
<dbReference type="PANTHER" id="PTHR44858">
    <property type="entry name" value="TETRATRICOPEPTIDE REPEAT PROTEIN 6"/>
    <property type="match status" value="1"/>
</dbReference>
<dbReference type="SUPFAM" id="SSF48452">
    <property type="entry name" value="TPR-like"/>
    <property type="match status" value="2"/>
</dbReference>
<feature type="repeat" description="TPR" evidence="3">
    <location>
        <begin position="283"/>
        <end position="316"/>
    </location>
</feature>
<dbReference type="RefSeq" id="WP_088256910.1">
    <property type="nucleotide sequence ID" value="NZ_NIDE01000010.1"/>
</dbReference>
<feature type="repeat" description="TPR" evidence="3">
    <location>
        <begin position="249"/>
        <end position="282"/>
    </location>
</feature>
<dbReference type="Pfam" id="PF13414">
    <property type="entry name" value="TPR_11"/>
    <property type="match status" value="2"/>
</dbReference>
<evidence type="ECO:0000313" key="5">
    <source>
        <dbReference type="Proteomes" id="UP000214646"/>
    </source>
</evidence>
<dbReference type="AlphaFoldDB" id="A0A225DD01"/>
<reference evidence="5" key="1">
    <citation type="submission" date="2017-06" db="EMBL/GenBank/DDBJ databases">
        <title>Genome analysis of Fimbriiglobus ruber SP5, the first member of the order Planctomycetales with confirmed chitinolytic capability.</title>
        <authorList>
            <person name="Ravin N.V."/>
            <person name="Rakitin A.L."/>
            <person name="Ivanova A.A."/>
            <person name="Beletsky A.V."/>
            <person name="Kulichevskaya I.S."/>
            <person name="Mardanov A.V."/>
            <person name="Dedysh S.N."/>
        </authorList>
    </citation>
    <scope>NUCLEOTIDE SEQUENCE [LARGE SCALE GENOMIC DNA]</scope>
    <source>
        <strain evidence="5">SP5</strain>
    </source>
</reference>
<dbReference type="Proteomes" id="UP000214646">
    <property type="component" value="Unassembled WGS sequence"/>
</dbReference>
<feature type="repeat" description="TPR" evidence="3">
    <location>
        <begin position="113"/>
        <end position="146"/>
    </location>
</feature>
<dbReference type="GO" id="GO:0046813">
    <property type="term" value="P:receptor-mediated virion attachment to host cell"/>
    <property type="evidence" value="ECO:0007669"/>
    <property type="project" value="TreeGrafter"/>
</dbReference>
<dbReference type="Pfam" id="PF13181">
    <property type="entry name" value="TPR_8"/>
    <property type="match status" value="1"/>
</dbReference>
<keyword evidence="5" id="KW-1185">Reference proteome</keyword>
<accession>A0A225DD01</accession>
<dbReference type="Pfam" id="PF00515">
    <property type="entry name" value="TPR_1"/>
    <property type="match status" value="2"/>
</dbReference>
<dbReference type="SMART" id="SM00028">
    <property type="entry name" value="TPR"/>
    <property type="match status" value="7"/>
</dbReference>
<dbReference type="GO" id="GO:0009279">
    <property type="term" value="C:cell outer membrane"/>
    <property type="evidence" value="ECO:0007669"/>
    <property type="project" value="TreeGrafter"/>
</dbReference>
<protein>
    <submittedName>
        <fullName evidence="4">TPR repeat protein</fullName>
    </submittedName>
</protein>
<evidence type="ECO:0000313" key="4">
    <source>
        <dbReference type="EMBL" id="OWK39440.1"/>
    </source>
</evidence>
<dbReference type="Gene3D" id="1.25.40.10">
    <property type="entry name" value="Tetratricopeptide repeat domain"/>
    <property type="match status" value="3"/>
</dbReference>
<evidence type="ECO:0000256" key="1">
    <source>
        <dbReference type="ARBA" id="ARBA00022737"/>
    </source>
</evidence>
<gene>
    <name evidence="4" type="ORF">FRUB_06003</name>
</gene>
<dbReference type="InterPro" id="IPR019734">
    <property type="entry name" value="TPR_rpt"/>
</dbReference>
<comment type="caution">
    <text evidence="4">The sequence shown here is derived from an EMBL/GenBank/DDBJ whole genome shotgun (WGS) entry which is preliminary data.</text>
</comment>
<dbReference type="PROSITE" id="PS50293">
    <property type="entry name" value="TPR_REGION"/>
    <property type="match status" value="5"/>
</dbReference>
<keyword evidence="2 3" id="KW-0802">TPR repeat</keyword>
<organism evidence="4 5">
    <name type="scientific">Fimbriiglobus ruber</name>
    <dbReference type="NCBI Taxonomy" id="1908690"/>
    <lineage>
        <taxon>Bacteria</taxon>
        <taxon>Pseudomonadati</taxon>
        <taxon>Planctomycetota</taxon>
        <taxon>Planctomycetia</taxon>
        <taxon>Gemmatales</taxon>
        <taxon>Gemmataceae</taxon>
        <taxon>Fimbriiglobus</taxon>
    </lineage>
</organism>
<dbReference type="EMBL" id="NIDE01000010">
    <property type="protein sequence ID" value="OWK39440.1"/>
    <property type="molecule type" value="Genomic_DNA"/>
</dbReference>
<dbReference type="InterPro" id="IPR050498">
    <property type="entry name" value="Ycf3"/>
</dbReference>
<name>A0A225DD01_9BACT</name>
<dbReference type="PROSITE" id="PS50005">
    <property type="entry name" value="TPR"/>
    <property type="match status" value="7"/>
</dbReference>